<organism evidence="1 2">
    <name type="scientific">Candidatus Epulonipiscium fishelsonii</name>
    <dbReference type="NCBI Taxonomy" id="77094"/>
    <lineage>
        <taxon>Bacteria</taxon>
        <taxon>Bacillati</taxon>
        <taxon>Bacillota</taxon>
        <taxon>Clostridia</taxon>
        <taxon>Lachnospirales</taxon>
        <taxon>Lachnospiraceae</taxon>
        <taxon>Candidatus Epulonipiscium</taxon>
    </lineage>
</organism>
<proteinExistence type="predicted"/>
<accession>A0ACC8X7K9</accession>
<keyword evidence="2" id="KW-1185">Reference proteome</keyword>
<sequence>MTKKFSIICMCISIALIGMVLDIIKFEKVFSNTDSIENVILDYVPNLKSFDDLDKIISQKETMLLTSYGSEQLNLFITNFYDDYYSAILYSDYGYIIEYISETSSLDIYNDFNNWFVKNKNIEDINIEIALGKITFNQNNNLVLDITETIFLDNKKDDNLTKFKIYLNWQTEIDIDDYKIEDRTLTESLVSYSKDNEWVIY</sequence>
<dbReference type="Proteomes" id="UP000188605">
    <property type="component" value="Unassembled WGS sequence"/>
</dbReference>
<name>A0ACC8X7K9_9FIRM</name>
<reference evidence="1" key="1">
    <citation type="submission" date="2016-08" db="EMBL/GenBank/DDBJ databases">
        <authorList>
            <person name="Ngugi D.K."/>
            <person name="Miyake S."/>
            <person name="Stingl U."/>
        </authorList>
    </citation>
    <scope>NUCLEOTIDE SEQUENCE</scope>
    <source>
        <strain evidence="1">SCG-B11WGA-EpuloA1</strain>
    </source>
</reference>
<comment type="caution">
    <text evidence="1">The sequence shown here is derived from an EMBL/GenBank/DDBJ whole genome shotgun (WGS) entry which is preliminary data.</text>
</comment>
<evidence type="ECO:0000313" key="1">
    <source>
        <dbReference type="EMBL" id="ONI37894.1"/>
    </source>
</evidence>
<gene>
    <name evidence="1" type="ORF">AN396_12110</name>
</gene>
<dbReference type="EMBL" id="LJDB01000102">
    <property type="protein sequence ID" value="ONI37894.1"/>
    <property type="molecule type" value="Genomic_DNA"/>
</dbReference>
<protein>
    <submittedName>
        <fullName evidence="1">Uncharacterized protein</fullName>
    </submittedName>
</protein>
<evidence type="ECO:0000313" key="2">
    <source>
        <dbReference type="Proteomes" id="UP000188605"/>
    </source>
</evidence>